<feature type="chain" id="PRO_5001645604" evidence="1">
    <location>
        <begin position="18"/>
        <end position="61"/>
    </location>
</feature>
<evidence type="ECO:0000256" key="1">
    <source>
        <dbReference type="SAM" id="SignalP"/>
    </source>
</evidence>
<dbReference type="VEuPathDB" id="FungiDB:PLEOSDRAFT_159791"/>
<feature type="signal peptide" evidence="1">
    <location>
        <begin position="1"/>
        <end position="17"/>
    </location>
</feature>
<dbReference type="HOGENOM" id="CLU_2923670_0_0_1"/>
<name>A0A067NE37_PLEO1</name>
<proteinExistence type="predicted"/>
<dbReference type="InParanoid" id="A0A067NE37"/>
<dbReference type="EMBL" id="KL198009">
    <property type="protein sequence ID" value="KDQ26283.1"/>
    <property type="molecule type" value="Genomic_DNA"/>
</dbReference>
<reference evidence="3" key="1">
    <citation type="journal article" date="2014" name="Proc. Natl. Acad. Sci. U.S.A.">
        <title>Extensive sampling of basidiomycete genomes demonstrates inadequacy of the white-rot/brown-rot paradigm for wood decay fungi.</title>
        <authorList>
            <person name="Riley R."/>
            <person name="Salamov A.A."/>
            <person name="Brown D.W."/>
            <person name="Nagy L.G."/>
            <person name="Floudas D."/>
            <person name="Held B.W."/>
            <person name="Levasseur A."/>
            <person name="Lombard V."/>
            <person name="Morin E."/>
            <person name="Otillar R."/>
            <person name="Lindquist E.A."/>
            <person name="Sun H."/>
            <person name="LaButti K.M."/>
            <person name="Schmutz J."/>
            <person name="Jabbour D."/>
            <person name="Luo H."/>
            <person name="Baker S.E."/>
            <person name="Pisabarro A.G."/>
            <person name="Walton J.D."/>
            <person name="Blanchette R.A."/>
            <person name="Henrissat B."/>
            <person name="Martin F."/>
            <person name="Cullen D."/>
            <person name="Hibbett D.S."/>
            <person name="Grigoriev I.V."/>
        </authorList>
    </citation>
    <scope>NUCLEOTIDE SEQUENCE [LARGE SCALE GENOMIC DNA]</scope>
    <source>
        <strain evidence="3">PC15</strain>
    </source>
</reference>
<evidence type="ECO:0000313" key="3">
    <source>
        <dbReference type="Proteomes" id="UP000027073"/>
    </source>
</evidence>
<gene>
    <name evidence="2" type="ORF">PLEOSDRAFT_159791</name>
</gene>
<organism evidence="2 3">
    <name type="scientific">Pleurotus ostreatus (strain PC15)</name>
    <name type="common">Oyster mushroom</name>
    <dbReference type="NCBI Taxonomy" id="1137138"/>
    <lineage>
        <taxon>Eukaryota</taxon>
        <taxon>Fungi</taxon>
        <taxon>Dikarya</taxon>
        <taxon>Basidiomycota</taxon>
        <taxon>Agaricomycotina</taxon>
        <taxon>Agaricomycetes</taxon>
        <taxon>Agaricomycetidae</taxon>
        <taxon>Agaricales</taxon>
        <taxon>Pleurotineae</taxon>
        <taxon>Pleurotaceae</taxon>
        <taxon>Pleurotus</taxon>
    </lineage>
</organism>
<sequence>MRVAILVLAFAAVFVLASPHADKKKGKKSKKVAAAAAAAPEAPAADAAAAEPVADGADVLS</sequence>
<dbReference type="Proteomes" id="UP000027073">
    <property type="component" value="Unassembled WGS sequence"/>
</dbReference>
<keyword evidence="1" id="KW-0732">Signal</keyword>
<accession>A0A067NE37</accession>
<protein>
    <submittedName>
        <fullName evidence="2">Uncharacterized protein</fullName>
    </submittedName>
</protein>
<evidence type="ECO:0000313" key="2">
    <source>
        <dbReference type="EMBL" id="KDQ26283.1"/>
    </source>
</evidence>
<dbReference type="AlphaFoldDB" id="A0A067NE37"/>